<feature type="domain" description="SGNH hydrolase-type esterase" evidence="1">
    <location>
        <begin position="55"/>
        <end position="225"/>
    </location>
</feature>
<accession>A0A1R3XIU1</accession>
<dbReference type="GO" id="GO:0016788">
    <property type="term" value="F:hydrolase activity, acting on ester bonds"/>
    <property type="evidence" value="ECO:0007669"/>
    <property type="project" value="UniProtKB-ARBA"/>
</dbReference>
<evidence type="ECO:0000313" key="2">
    <source>
        <dbReference type="EMBL" id="SIT91533.1"/>
    </source>
</evidence>
<dbReference type="RefSeq" id="WP_076661036.1">
    <property type="nucleotide sequence ID" value="NZ_FTPR01000004.1"/>
</dbReference>
<protein>
    <submittedName>
        <fullName evidence="2">Lysophospholipase L1</fullName>
    </submittedName>
</protein>
<dbReference type="Proteomes" id="UP000186997">
    <property type="component" value="Unassembled WGS sequence"/>
</dbReference>
<gene>
    <name evidence="2" type="ORF">SAMN05421665_3397</name>
</gene>
<reference evidence="3" key="1">
    <citation type="submission" date="2017-01" db="EMBL/GenBank/DDBJ databases">
        <authorList>
            <person name="Varghese N."/>
            <person name="Submissions S."/>
        </authorList>
    </citation>
    <scope>NUCLEOTIDE SEQUENCE [LARGE SCALE GENOMIC DNA]</scope>
    <source>
        <strain evidence="3">DSM 29591</strain>
    </source>
</reference>
<name>A0A1R3XIU1_9RHOB</name>
<dbReference type="EMBL" id="FTPR01000004">
    <property type="protein sequence ID" value="SIT91533.1"/>
    <property type="molecule type" value="Genomic_DNA"/>
</dbReference>
<dbReference type="CDD" id="cd01836">
    <property type="entry name" value="FeeA_FeeB_like"/>
    <property type="match status" value="1"/>
</dbReference>
<dbReference type="Pfam" id="PF13472">
    <property type="entry name" value="Lipase_GDSL_2"/>
    <property type="match status" value="1"/>
</dbReference>
<dbReference type="InterPro" id="IPR036514">
    <property type="entry name" value="SGNH_hydro_sf"/>
</dbReference>
<keyword evidence="3" id="KW-1185">Reference proteome</keyword>
<dbReference type="STRING" id="287098.SAMN05421665_3397"/>
<proteinExistence type="predicted"/>
<dbReference type="AlphaFoldDB" id="A0A1R3XIU1"/>
<evidence type="ECO:0000259" key="1">
    <source>
        <dbReference type="Pfam" id="PF13472"/>
    </source>
</evidence>
<dbReference type="OrthoDB" id="9804395at2"/>
<dbReference type="InterPro" id="IPR013830">
    <property type="entry name" value="SGNH_hydro"/>
</dbReference>
<dbReference type="SUPFAM" id="SSF52266">
    <property type="entry name" value="SGNH hydrolase"/>
    <property type="match status" value="1"/>
</dbReference>
<dbReference type="Gene3D" id="3.40.50.1110">
    <property type="entry name" value="SGNH hydrolase"/>
    <property type="match status" value="1"/>
</dbReference>
<evidence type="ECO:0000313" key="3">
    <source>
        <dbReference type="Proteomes" id="UP000186997"/>
    </source>
</evidence>
<sequence length="249" mass="27019">MPDTRDTLHLAARILLLPVLLGQAAFVRKRYIALPEPTGDRTGTIGHGPPLRLLILGDSSAVGVGVARQEQALLGQLTAHLSTHATVTYHLHAVTGAKTSDVLAWLDTLQEGPYDVVVTALGVNDVTKAVSRRRWQRQQTALLDRLTTQFGARKIVVSGLPPMGQFPLLPHPLRWVLGRQAARFDRHLEAIVAARPACVIARIDLGLDEMNMSEDGFHPGPVVYAAWADAIARIILADRELLDGMQGAP</sequence>
<organism evidence="2 3">
    <name type="scientific">Yoonia rosea</name>
    <dbReference type="NCBI Taxonomy" id="287098"/>
    <lineage>
        <taxon>Bacteria</taxon>
        <taxon>Pseudomonadati</taxon>
        <taxon>Pseudomonadota</taxon>
        <taxon>Alphaproteobacteria</taxon>
        <taxon>Rhodobacterales</taxon>
        <taxon>Paracoccaceae</taxon>
        <taxon>Yoonia</taxon>
    </lineage>
</organism>